<keyword evidence="1" id="KW-1133">Transmembrane helix</keyword>
<dbReference type="EMBL" id="CP009933">
    <property type="protein sequence ID" value="AKA68625.1"/>
    <property type="molecule type" value="Genomic_DNA"/>
</dbReference>
<organism evidence="2 3">
    <name type="scientific">Clostridium scatologenes</name>
    <dbReference type="NCBI Taxonomy" id="1548"/>
    <lineage>
        <taxon>Bacteria</taxon>
        <taxon>Bacillati</taxon>
        <taxon>Bacillota</taxon>
        <taxon>Clostridia</taxon>
        <taxon>Eubacteriales</taxon>
        <taxon>Clostridiaceae</taxon>
        <taxon>Clostridium</taxon>
    </lineage>
</organism>
<dbReference type="KEGG" id="csq:CSCA_1500"/>
<sequence>MKEFGKMLGWISFWGYGIALLNFFMKYINKKYINRIPKDKKSYSDFYRMVMRYVVKYHKMAGSIASIAVLGHLYLMYMTKGVSIPGLTALIVMIVVALLGIYGFFINRNMRGHWLKIHRILSFILIALILFHLLFKKFLII</sequence>
<dbReference type="RefSeq" id="WP_029160047.1">
    <property type="nucleotide sequence ID" value="NZ_CP009933.1"/>
</dbReference>
<name>A0A0E3M7B7_CLOSL</name>
<dbReference type="Proteomes" id="UP000033115">
    <property type="component" value="Chromosome"/>
</dbReference>
<evidence type="ECO:0000313" key="2">
    <source>
        <dbReference type="EMBL" id="AKA68625.1"/>
    </source>
</evidence>
<protein>
    <submittedName>
        <fullName evidence="2">Uncharacterized protein</fullName>
    </submittedName>
</protein>
<accession>A0A0E3M7B7</accession>
<reference evidence="2 3" key="1">
    <citation type="journal article" date="2015" name="J. Biotechnol.">
        <title>Complete genome sequence of a malodorant-producing acetogen, Clostridium scatologenes ATCC 25775(T).</title>
        <authorList>
            <person name="Zhu Z."/>
            <person name="Guo T."/>
            <person name="Zheng H."/>
            <person name="Song T."/>
            <person name="Ouyang P."/>
            <person name="Xie J."/>
        </authorList>
    </citation>
    <scope>NUCLEOTIDE SEQUENCE [LARGE SCALE GENOMIC DNA]</scope>
    <source>
        <strain evidence="2 3">ATCC 25775</strain>
    </source>
</reference>
<feature type="transmembrane region" description="Helical" evidence="1">
    <location>
        <begin position="6"/>
        <end position="25"/>
    </location>
</feature>
<gene>
    <name evidence="2" type="ORF">CSCA_1500</name>
</gene>
<evidence type="ECO:0000313" key="3">
    <source>
        <dbReference type="Proteomes" id="UP000033115"/>
    </source>
</evidence>
<dbReference type="HOGENOM" id="CLU_151792_0_0_9"/>
<feature type="transmembrane region" description="Helical" evidence="1">
    <location>
        <begin position="83"/>
        <end position="105"/>
    </location>
</feature>
<dbReference type="AlphaFoldDB" id="A0A0E3M7B7"/>
<keyword evidence="1" id="KW-0812">Transmembrane</keyword>
<proteinExistence type="predicted"/>
<keyword evidence="1" id="KW-0472">Membrane</keyword>
<evidence type="ECO:0000256" key="1">
    <source>
        <dbReference type="SAM" id="Phobius"/>
    </source>
</evidence>
<feature type="transmembrane region" description="Helical" evidence="1">
    <location>
        <begin position="117"/>
        <end position="135"/>
    </location>
</feature>
<feature type="transmembrane region" description="Helical" evidence="1">
    <location>
        <begin position="57"/>
        <end position="77"/>
    </location>
</feature>
<keyword evidence="3" id="KW-1185">Reference proteome</keyword>